<keyword evidence="3" id="KW-0689">Ribosomal protein</keyword>
<sequence length="141" mass="15918">MNERVNEWTNSSPHCAISGKLPVTPGLSFLKCSAQEVRRTRAIAPAGLLPAELDPRDHRAPRGEEGVEESGAELELPRCGAIGCARRHPAVVVEVSPVPFLFPSVSFRRRQQRRIVRPWPRLRLETFAVRRRRSCSNSWKT</sequence>
<evidence type="ECO:0000256" key="1">
    <source>
        <dbReference type="SAM" id="MobiDB-lite"/>
    </source>
</evidence>
<dbReference type="RefSeq" id="XP_040487808.1">
    <property type="nucleotide sequence ID" value="XM_040631874.1"/>
</dbReference>
<dbReference type="AlphaFoldDB" id="A0A8M1FWR0"/>
<dbReference type="GeneID" id="103670327"/>
<feature type="compositionally biased region" description="Basic and acidic residues" evidence="1">
    <location>
        <begin position="53"/>
        <end position="65"/>
    </location>
</feature>
<evidence type="ECO:0000313" key="3">
    <source>
        <dbReference type="RefSeq" id="XP_040487808.1"/>
    </source>
</evidence>
<dbReference type="Proteomes" id="UP000261680">
    <property type="component" value="Unplaced"/>
</dbReference>
<proteinExistence type="predicted"/>
<keyword evidence="2" id="KW-1185">Reference proteome</keyword>
<keyword evidence="3" id="KW-0687">Ribonucleoprotein</keyword>
<organism evidence="2 3">
    <name type="scientific">Ursus maritimus</name>
    <name type="common">Polar bear</name>
    <name type="synonym">Thalarctos maritimus</name>
    <dbReference type="NCBI Taxonomy" id="29073"/>
    <lineage>
        <taxon>Eukaryota</taxon>
        <taxon>Metazoa</taxon>
        <taxon>Chordata</taxon>
        <taxon>Craniata</taxon>
        <taxon>Vertebrata</taxon>
        <taxon>Euteleostomi</taxon>
        <taxon>Mammalia</taxon>
        <taxon>Eutheria</taxon>
        <taxon>Laurasiatheria</taxon>
        <taxon>Carnivora</taxon>
        <taxon>Caniformia</taxon>
        <taxon>Ursidae</taxon>
        <taxon>Ursus</taxon>
    </lineage>
</organism>
<dbReference type="GO" id="GO:0005840">
    <property type="term" value="C:ribosome"/>
    <property type="evidence" value="ECO:0007669"/>
    <property type="project" value="UniProtKB-KW"/>
</dbReference>
<feature type="region of interest" description="Disordered" evidence="1">
    <location>
        <begin position="48"/>
        <end position="71"/>
    </location>
</feature>
<name>A0A8M1FWR0_URSMA</name>
<dbReference type="CTD" id="11224"/>
<gene>
    <name evidence="3" type="primary">RPL35</name>
</gene>
<evidence type="ECO:0000313" key="2">
    <source>
        <dbReference type="Proteomes" id="UP000261680"/>
    </source>
</evidence>
<accession>A0A8M1FWR0</accession>
<protein>
    <submittedName>
        <fullName evidence="3">60S ribosomal protein L35 isoform X2</fullName>
    </submittedName>
</protein>
<reference evidence="3" key="1">
    <citation type="submission" date="2025-08" db="UniProtKB">
        <authorList>
            <consortium name="RefSeq"/>
        </authorList>
    </citation>
    <scope>IDENTIFICATION</scope>
    <source>
        <tissue evidence="3">Whole blood</tissue>
    </source>
</reference>